<sequence>MVDFIADYYKNIETYISGSPSDTFYVSKVRTVLEADVAAGLVPLYLCATDVACGSMWMLLTPTQMATHMCEKFLKSDPRFEIVVPRQYALVCFRVNPGNLVPGSHRVTEPKTARMGELNWPGLYDPNNCRWGIHAGICSGGHVVAAWSLIKEGADALLKGA</sequence>
<gene>
    <name evidence="2" type="ORF">DKX38_030018</name>
</gene>
<reference evidence="3" key="1">
    <citation type="journal article" date="2019" name="Gigascience">
        <title>De novo genome assembly of the endangered Acer yangbiense, a plant species with extremely small populations endemic to Yunnan Province, China.</title>
        <authorList>
            <person name="Yang J."/>
            <person name="Wariss H.M."/>
            <person name="Tao L."/>
            <person name="Zhang R."/>
            <person name="Yun Q."/>
            <person name="Hollingsworth P."/>
            <person name="Dao Z."/>
            <person name="Luo G."/>
            <person name="Guo H."/>
            <person name="Ma Y."/>
            <person name="Sun W."/>
        </authorList>
    </citation>
    <scope>NUCLEOTIDE SEQUENCE [LARGE SCALE GENOMIC DNA]</scope>
    <source>
        <strain evidence="3">cv. br00</strain>
    </source>
</reference>
<keyword evidence="3" id="KW-1185">Reference proteome</keyword>
<evidence type="ECO:0000256" key="1">
    <source>
        <dbReference type="ARBA" id="ARBA00022793"/>
    </source>
</evidence>
<dbReference type="Proteomes" id="UP000326939">
    <property type="component" value="Chromosome 19"/>
</dbReference>
<dbReference type="EMBL" id="VDCV01000019">
    <property type="protein sequence ID" value="KAB5512990.1"/>
    <property type="molecule type" value="Genomic_DNA"/>
</dbReference>
<dbReference type="AlphaFoldDB" id="A0A5N5J453"/>
<dbReference type="GO" id="GO:0005737">
    <property type="term" value="C:cytoplasm"/>
    <property type="evidence" value="ECO:0007669"/>
    <property type="project" value="TreeGrafter"/>
</dbReference>
<comment type="caution">
    <text evidence="2">The sequence shown here is derived from an EMBL/GenBank/DDBJ whole genome shotgun (WGS) entry which is preliminary data.</text>
</comment>
<accession>A0A5N5J453</accession>
<keyword evidence="1" id="KW-0456">Lyase</keyword>
<proteinExistence type="predicted"/>
<evidence type="ECO:0000313" key="2">
    <source>
        <dbReference type="EMBL" id="KAB5512990.1"/>
    </source>
</evidence>
<dbReference type="GO" id="GO:0016831">
    <property type="term" value="F:carboxy-lyase activity"/>
    <property type="evidence" value="ECO:0007669"/>
    <property type="project" value="TreeGrafter"/>
</dbReference>
<protein>
    <submittedName>
        <fullName evidence="2">Uncharacterized protein</fullName>
    </submittedName>
</protein>
<name>A0A5N5J453_9ROSI</name>
<dbReference type="InterPro" id="IPR010977">
    <property type="entry name" value="Aromatic_deC"/>
</dbReference>
<dbReference type="PANTHER" id="PTHR11999:SF157">
    <property type="entry name" value="TRYPTOPHAN DECARBOXYLASE 1"/>
    <property type="match status" value="1"/>
</dbReference>
<dbReference type="InterPro" id="IPR015422">
    <property type="entry name" value="PyrdxlP-dep_Trfase_small"/>
</dbReference>
<keyword evidence="1" id="KW-0210">Decarboxylase</keyword>
<dbReference type="PANTHER" id="PTHR11999">
    <property type="entry name" value="GROUP II PYRIDOXAL-5-PHOSPHATE DECARBOXYLASE"/>
    <property type="match status" value="1"/>
</dbReference>
<dbReference type="Gene3D" id="3.90.1150.10">
    <property type="entry name" value="Aspartate Aminotransferase, domain 1"/>
    <property type="match status" value="1"/>
</dbReference>
<organism evidence="2 3">
    <name type="scientific">Salix brachista</name>
    <dbReference type="NCBI Taxonomy" id="2182728"/>
    <lineage>
        <taxon>Eukaryota</taxon>
        <taxon>Viridiplantae</taxon>
        <taxon>Streptophyta</taxon>
        <taxon>Embryophyta</taxon>
        <taxon>Tracheophyta</taxon>
        <taxon>Spermatophyta</taxon>
        <taxon>Magnoliopsida</taxon>
        <taxon>eudicotyledons</taxon>
        <taxon>Gunneridae</taxon>
        <taxon>Pentapetalae</taxon>
        <taxon>rosids</taxon>
        <taxon>fabids</taxon>
        <taxon>Malpighiales</taxon>
        <taxon>Salicaceae</taxon>
        <taxon>Saliceae</taxon>
        <taxon>Salix</taxon>
    </lineage>
</organism>
<evidence type="ECO:0000313" key="3">
    <source>
        <dbReference type="Proteomes" id="UP000326939"/>
    </source>
</evidence>